<dbReference type="PANTHER" id="PTHR33619:SF3">
    <property type="entry name" value="POLYSACCHARIDE EXPORT PROTEIN GFCE-RELATED"/>
    <property type="match status" value="1"/>
</dbReference>
<comment type="caution">
    <text evidence="4">The sequence shown here is derived from an EMBL/GenBank/DDBJ whole genome shotgun (WGS) entry which is preliminary data.</text>
</comment>
<reference evidence="4" key="1">
    <citation type="submission" date="2019-02" db="EMBL/GenBank/DDBJ databases">
        <authorList>
            <person name="Li S.-H."/>
        </authorList>
    </citation>
    <scope>NUCLEOTIDE SEQUENCE</scope>
    <source>
        <strain evidence="4">IMCC11814</strain>
    </source>
</reference>
<accession>A0ABT3TC54</accession>
<feature type="domain" description="Polysaccharide export protein N-terminal" evidence="2">
    <location>
        <begin position="55"/>
        <end position="129"/>
    </location>
</feature>
<dbReference type="Gene3D" id="3.10.560.10">
    <property type="entry name" value="Outer membrane lipoprotein wza domain like"/>
    <property type="match status" value="1"/>
</dbReference>
<dbReference type="RefSeq" id="WP_279250850.1">
    <property type="nucleotide sequence ID" value="NZ_SHNO01000002.1"/>
</dbReference>
<proteinExistence type="predicted"/>
<feature type="domain" description="Soluble ligand binding" evidence="3">
    <location>
        <begin position="140"/>
        <end position="188"/>
    </location>
</feature>
<dbReference type="Pfam" id="PF10531">
    <property type="entry name" value="SLBB"/>
    <property type="match status" value="1"/>
</dbReference>
<dbReference type="InterPro" id="IPR049712">
    <property type="entry name" value="Poly_export"/>
</dbReference>
<dbReference type="InterPro" id="IPR019554">
    <property type="entry name" value="Soluble_ligand-bd"/>
</dbReference>
<gene>
    <name evidence="4" type="ORF">EYC82_17110</name>
</gene>
<name>A0ABT3TC54_9GAMM</name>
<keyword evidence="1" id="KW-0732">Signal</keyword>
<dbReference type="InterPro" id="IPR003715">
    <property type="entry name" value="Poly_export_N"/>
</dbReference>
<evidence type="ECO:0000259" key="2">
    <source>
        <dbReference type="Pfam" id="PF02563"/>
    </source>
</evidence>
<sequence length="224" mass="24442">MNISPIFFSRNLRDRRKHLDLLVAASMALVLTACGSSSGTLSDMSDMPVDIQGYSSQEYKIGVGDEIRVEVWGDDRLSLAVPVRPDGKISMSLIGDVMAAGFSTEALGDSITDKLSTYIKNPQVSVIVTNPKSSDFQQRIRVTGAVNSPQSVPYRKGMTVLDLVLLAGGPNEFAVSNDSKLYRKSEGQVKVYPVYLDDILQAGKLESNYMLIPSDIVTVPERSF</sequence>
<keyword evidence="5" id="KW-1185">Reference proteome</keyword>
<organism evidence="4 5">
    <name type="scientific">Candidatus Marimicrobium litorale</name>
    <dbReference type="NCBI Taxonomy" id="2518991"/>
    <lineage>
        <taxon>Bacteria</taxon>
        <taxon>Pseudomonadati</taxon>
        <taxon>Pseudomonadota</taxon>
        <taxon>Gammaproteobacteria</taxon>
        <taxon>Cellvibrionales</taxon>
        <taxon>Halieaceae</taxon>
        <taxon>Marimicrobium</taxon>
    </lineage>
</organism>
<dbReference type="Pfam" id="PF02563">
    <property type="entry name" value="Poly_export"/>
    <property type="match status" value="1"/>
</dbReference>
<dbReference type="InterPro" id="IPR017477">
    <property type="entry name" value="PEP-CTERM_polysacc_export"/>
</dbReference>
<protein>
    <submittedName>
        <fullName evidence="4">Sugar ABC transporter substrate-binding protein</fullName>
    </submittedName>
</protein>
<dbReference type="PANTHER" id="PTHR33619">
    <property type="entry name" value="POLYSACCHARIDE EXPORT PROTEIN GFCE-RELATED"/>
    <property type="match status" value="1"/>
</dbReference>
<dbReference type="Proteomes" id="UP001143304">
    <property type="component" value="Unassembled WGS sequence"/>
</dbReference>
<dbReference type="EMBL" id="SHNO01000002">
    <property type="protein sequence ID" value="MCX2979067.1"/>
    <property type="molecule type" value="Genomic_DNA"/>
</dbReference>
<dbReference type="NCBIfam" id="TIGR03027">
    <property type="entry name" value="pepcterm_export"/>
    <property type="match status" value="1"/>
</dbReference>
<evidence type="ECO:0000256" key="1">
    <source>
        <dbReference type="ARBA" id="ARBA00022729"/>
    </source>
</evidence>
<evidence type="ECO:0000313" key="4">
    <source>
        <dbReference type="EMBL" id="MCX2979067.1"/>
    </source>
</evidence>
<evidence type="ECO:0000313" key="5">
    <source>
        <dbReference type="Proteomes" id="UP001143304"/>
    </source>
</evidence>
<evidence type="ECO:0000259" key="3">
    <source>
        <dbReference type="Pfam" id="PF10531"/>
    </source>
</evidence>